<evidence type="ECO:0000313" key="3">
    <source>
        <dbReference type="Proteomes" id="UP000615446"/>
    </source>
</evidence>
<evidence type="ECO:0000313" key="2">
    <source>
        <dbReference type="EMBL" id="GES92296.1"/>
    </source>
</evidence>
<sequence length="180" mass="20158">MNKLTFFVHVLLFLITVSAALPANDKLADIFYKRNNCQCTTAFAYFDSSPSSGPFRGFVAFSQDETGSTTIFGAFTLGFDPKCTYDFTIDNKHGDVEYNITRGLDVQVTGDGGTEAFSHKFTDINLDCNSNGLLLAGNENQFLYKMMMKKKINFLHFLKIHLVKTNNEYNLSLINDATPL</sequence>
<comment type="caution">
    <text evidence="2">The sequence shown here is derived from an EMBL/GenBank/DDBJ whole genome shotgun (WGS) entry which is preliminary data.</text>
</comment>
<accession>A0A8H3LUD5</accession>
<protein>
    <submittedName>
        <fullName evidence="2">Uncharacterized protein</fullName>
    </submittedName>
</protein>
<dbReference type="EMBL" id="BLAL01000215">
    <property type="protein sequence ID" value="GES92296.1"/>
    <property type="molecule type" value="Genomic_DNA"/>
</dbReference>
<keyword evidence="1" id="KW-0732">Signal</keyword>
<gene>
    <name evidence="2" type="ORF">RCL2_001908200</name>
</gene>
<reference evidence="2" key="1">
    <citation type="submission" date="2019-10" db="EMBL/GenBank/DDBJ databases">
        <title>Conservation and host-specific expression of non-tandemly repeated heterogenous ribosome RNA gene in arbuscular mycorrhizal fungi.</title>
        <authorList>
            <person name="Maeda T."/>
            <person name="Kobayashi Y."/>
            <person name="Nakagawa T."/>
            <person name="Ezawa T."/>
            <person name="Yamaguchi K."/>
            <person name="Bino T."/>
            <person name="Nishimoto Y."/>
            <person name="Shigenobu S."/>
            <person name="Kawaguchi M."/>
        </authorList>
    </citation>
    <scope>NUCLEOTIDE SEQUENCE</scope>
    <source>
        <strain evidence="2">HR1</strain>
    </source>
</reference>
<name>A0A8H3LUD5_9GLOM</name>
<dbReference type="OrthoDB" id="2305685at2759"/>
<dbReference type="Proteomes" id="UP000615446">
    <property type="component" value="Unassembled WGS sequence"/>
</dbReference>
<dbReference type="AlphaFoldDB" id="A0A8H3LUD5"/>
<proteinExistence type="predicted"/>
<feature type="signal peptide" evidence="1">
    <location>
        <begin position="1"/>
        <end position="20"/>
    </location>
</feature>
<evidence type="ECO:0000256" key="1">
    <source>
        <dbReference type="SAM" id="SignalP"/>
    </source>
</evidence>
<organism evidence="2 3">
    <name type="scientific">Rhizophagus clarus</name>
    <dbReference type="NCBI Taxonomy" id="94130"/>
    <lineage>
        <taxon>Eukaryota</taxon>
        <taxon>Fungi</taxon>
        <taxon>Fungi incertae sedis</taxon>
        <taxon>Mucoromycota</taxon>
        <taxon>Glomeromycotina</taxon>
        <taxon>Glomeromycetes</taxon>
        <taxon>Glomerales</taxon>
        <taxon>Glomeraceae</taxon>
        <taxon>Rhizophagus</taxon>
    </lineage>
</organism>
<feature type="chain" id="PRO_5034748274" evidence="1">
    <location>
        <begin position="21"/>
        <end position="180"/>
    </location>
</feature>